<gene>
    <name evidence="10" type="ORF">ACD_3C00222G0002</name>
</gene>
<dbReference type="SMART" id="SM01086">
    <property type="entry name" value="ClpB_D2-small"/>
    <property type="match status" value="1"/>
</dbReference>
<dbReference type="InterPro" id="IPR050130">
    <property type="entry name" value="ClpA_ClpB"/>
</dbReference>
<dbReference type="Pfam" id="PF10431">
    <property type="entry name" value="ClpB_D2-small"/>
    <property type="match status" value="1"/>
</dbReference>
<dbReference type="InterPro" id="IPR004176">
    <property type="entry name" value="Clp_R_N"/>
</dbReference>
<dbReference type="CDD" id="cd19499">
    <property type="entry name" value="RecA-like_ClpB_Hsp104-like"/>
    <property type="match status" value="1"/>
</dbReference>
<evidence type="ECO:0000313" key="10">
    <source>
        <dbReference type="EMBL" id="EKE27356.1"/>
    </source>
</evidence>
<keyword evidence="5" id="KW-0143">Chaperone</keyword>
<dbReference type="CDD" id="cd00009">
    <property type="entry name" value="AAA"/>
    <property type="match status" value="1"/>
</dbReference>
<evidence type="ECO:0000256" key="6">
    <source>
        <dbReference type="ARBA" id="ARBA00026057"/>
    </source>
</evidence>
<dbReference type="Pfam" id="PF17871">
    <property type="entry name" value="AAA_lid_9"/>
    <property type="match status" value="1"/>
</dbReference>
<evidence type="ECO:0000256" key="8">
    <source>
        <dbReference type="SAM" id="Coils"/>
    </source>
</evidence>
<dbReference type="PANTHER" id="PTHR11638">
    <property type="entry name" value="ATP-DEPENDENT CLP PROTEASE"/>
    <property type="match status" value="1"/>
</dbReference>
<dbReference type="Pfam" id="PF00004">
    <property type="entry name" value="AAA"/>
    <property type="match status" value="1"/>
</dbReference>
<dbReference type="InterPro" id="IPR001270">
    <property type="entry name" value="ClpA/B"/>
</dbReference>
<evidence type="ECO:0000259" key="9">
    <source>
        <dbReference type="PROSITE" id="PS51903"/>
    </source>
</evidence>
<protein>
    <recommendedName>
        <fullName evidence="9">Clp R domain-containing protein</fullName>
    </recommendedName>
</protein>
<keyword evidence="2 7" id="KW-0677">Repeat</keyword>
<dbReference type="Gene3D" id="1.10.8.60">
    <property type="match status" value="1"/>
</dbReference>
<keyword evidence="8" id="KW-0175">Coiled coil</keyword>
<name>K2F852_9BACT</name>
<dbReference type="SUPFAM" id="SSF52540">
    <property type="entry name" value="P-loop containing nucleoside triphosphate hydrolases"/>
    <property type="match status" value="2"/>
</dbReference>
<accession>K2F852</accession>
<keyword evidence="4" id="KW-0067">ATP-binding</keyword>
<feature type="coiled-coil region" evidence="8">
    <location>
        <begin position="412"/>
        <end position="525"/>
    </location>
</feature>
<dbReference type="SUPFAM" id="SSF81923">
    <property type="entry name" value="Double Clp-N motif"/>
    <property type="match status" value="1"/>
</dbReference>
<dbReference type="Pfam" id="PF02861">
    <property type="entry name" value="Clp_N"/>
    <property type="match status" value="1"/>
</dbReference>
<dbReference type="GO" id="GO:0016887">
    <property type="term" value="F:ATP hydrolysis activity"/>
    <property type="evidence" value="ECO:0007669"/>
    <property type="project" value="InterPro"/>
</dbReference>
<dbReference type="PRINTS" id="PR00300">
    <property type="entry name" value="CLPPROTEASEA"/>
</dbReference>
<evidence type="ECO:0000256" key="3">
    <source>
        <dbReference type="ARBA" id="ARBA00022741"/>
    </source>
</evidence>
<dbReference type="Gene3D" id="3.40.50.300">
    <property type="entry name" value="P-loop containing nucleotide triphosphate hydrolases"/>
    <property type="match status" value="3"/>
</dbReference>
<dbReference type="AlphaFoldDB" id="K2F852"/>
<dbReference type="FunFam" id="3.40.50.300:FF:000025">
    <property type="entry name" value="ATP-dependent Clp protease subunit"/>
    <property type="match status" value="1"/>
</dbReference>
<dbReference type="InterPro" id="IPR003959">
    <property type="entry name" value="ATPase_AAA_core"/>
</dbReference>
<dbReference type="Gene3D" id="1.10.1780.10">
    <property type="entry name" value="Clp, N-terminal domain"/>
    <property type="match status" value="1"/>
</dbReference>
<proteinExistence type="inferred from homology"/>
<dbReference type="FunFam" id="3.40.50.300:FF:000120">
    <property type="entry name" value="ATP-dependent chaperone ClpB"/>
    <property type="match status" value="1"/>
</dbReference>
<feature type="domain" description="Clp R" evidence="9">
    <location>
        <begin position="3"/>
        <end position="146"/>
    </location>
</feature>
<evidence type="ECO:0000256" key="7">
    <source>
        <dbReference type="PROSITE-ProRule" id="PRU01251"/>
    </source>
</evidence>
<dbReference type="InterPro" id="IPR019489">
    <property type="entry name" value="Clp_ATPase_C"/>
</dbReference>
<evidence type="ECO:0000256" key="1">
    <source>
        <dbReference type="ARBA" id="ARBA00008675"/>
    </source>
</evidence>
<dbReference type="PROSITE" id="PS51903">
    <property type="entry name" value="CLP_R"/>
    <property type="match status" value="1"/>
</dbReference>
<organism evidence="10">
    <name type="scientific">uncultured bacterium</name>
    <name type="common">gcode 4</name>
    <dbReference type="NCBI Taxonomy" id="1234023"/>
    <lineage>
        <taxon>Bacteria</taxon>
        <taxon>environmental samples</taxon>
    </lineage>
</organism>
<comment type="similarity">
    <text evidence="1">Belongs to the ClpA/ClpB family.</text>
</comment>
<reference evidence="10" key="1">
    <citation type="journal article" date="2012" name="Science">
        <title>Fermentation, hydrogen, and sulfur metabolism in multiple uncultivated bacterial phyla.</title>
        <authorList>
            <person name="Wrighton K.C."/>
            <person name="Thomas B.C."/>
            <person name="Sharon I."/>
            <person name="Miller C.S."/>
            <person name="Castelle C.J."/>
            <person name="VerBerkmoes N.C."/>
            <person name="Wilkins M.J."/>
            <person name="Hettich R.L."/>
            <person name="Lipton M.S."/>
            <person name="Williams K.H."/>
            <person name="Long P.E."/>
            <person name="Banfield J.F."/>
        </authorList>
    </citation>
    <scope>NUCLEOTIDE SEQUENCE [LARGE SCALE GENOMIC DNA]</scope>
</reference>
<dbReference type="GO" id="GO:0005524">
    <property type="term" value="F:ATP binding"/>
    <property type="evidence" value="ECO:0007669"/>
    <property type="project" value="UniProtKB-KW"/>
</dbReference>
<dbReference type="PANTHER" id="PTHR11638:SF18">
    <property type="entry name" value="HEAT SHOCK PROTEIN 104"/>
    <property type="match status" value="1"/>
</dbReference>
<dbReference type="InterPro" id="IPR003593">
    <property type="entry name" value="AAA+_ATPase"/>
</dbReference>
<dbReference type="GO" id="GO:0005737">
    <property type="term" value="C:cytoplasm"/>
    <property type="evidence" value="ECO:0007669"/>
    <property type="project" value="TreeGrafter"/>
</dbReference>
<dbReference type="InterPro" id="IPR027417">
    <property type="entry name" value="P-loop_NTPase"/>
</dbReference>
<keyword evidence="3" id="KW-0547">Nucleotide-binding</keyword>
<comment type="subunit">
    <text evidence="6">Homohexamer. The oligomerization is ATP-dependent.</text>
</comment>
<dbReference type="InterPro" id="IPR036628">
    <property type="entry name" value="Clp_N_dom_sf"/>
</dbReference>
<dbReference type="SMART" id="SM00382">
    <property type="entry name" value="AAA"/>
    <property type="match status" value="2"/>
</dbReference>
<dbReference type="GO" id="GO:0034605">
    <property type="term" value="P:cellular response to heat"/>
    <property type="evidence" value="ECO:0007669"/>
    <property type="project" value="TreeGrafter"/>
</dbReference>
<dbReference type="EMBL" id="AMFJ01000496">
    <property type="protein sequence ID" value="EKE27356.1"/>
    <property type="molecule type" value="Genomic_DNA"/>
</dbReference>
<evidence type="ECO:0000256" key="4">
    <source>
        <dbReference type="ARBA" id="ARBA00022840"/>
    </source>
</evidence>
<dbReference type="Pfam" id="PF07724">
    <property type="entry name" value="AAA_2"/>
    <property type="match status" value="1"/>
</dbReference>
<evidence type="ECO:0000256" key="2">
    <source>
        <dbReference type="ARBA" id="ARBA00022737"/>
    </source>
</evidence>
<evidence type="ECO:0000256" key="5">
    <source>
        <dbReference type="ARBA" id="ARBA00023186"/>
    </source>
</evidence>
<sequence length="880" mass="105647">MQFERFTISASKRLQEAQTMAISNWNTMLESTHLLFVILSAQDSINLEILSRLKVDIDLLYQKTNFAISSLPRIESWITQLTLSPELNQVLAFADNLARTMQDSYVTEEHLFLWLIEKAHSLSEIFREFSIDFASYKKEIEKMRHWERVTSNDAENMYESLKKYCIDLVELAKEWKIDPVIWREEETRRTIQILSRRQKNNPVIIWDPWVGKTAIVEWIARKIVENDVPDNLKNKKIMSLDMWALIAWAKFRWEFEERLKTVLKEVEKSDWDVILFIDEVHMIVGAGSTEWWSDAWNLLKPALARWQIRVIWATTINEYRKFIEKDQALERRFQPVMIDEPSQEDAISILRWIKDKYEAFHWIKISDRAIVGAVELSFKYISDRKLPDKAIDLIDEASSSVKMSSTSKPVELDTFEKEIRSLEIEKEALKNENNPDNFRLEEIERELADKQEQLRTKLSKWLNEKNLIAKIKEDKDKIEKLKNEADDYERKFDYQAVARIRYSEIPAVQKEIEDIENEFHENQKKWSSYLKDRVDLEDIAEIVSKWTWIPVWKLVEHEKERYLHLFERMNKRVVWQDEALRLVAEAIQRNKAGLSDEKRPIWSFLFLGPTWVGKTETAKALAMELFSDRNAFIRIDMSEYMEPHSVSRLIWSPPWYVWYEEWWQLTEAVRRKPYSVILFDEIEKAHRDVFNIFLQLLDDWRLTDSKWRTVNFKNTIIIMTSNFWSQEFTDEVIHIWFDVESVWKDKDKPKIMRDFEEIKKRVMWQLNKFFKPEFINRIDDVIIFNALDKDALNGIIGILLEEIVWILRHRHIKVWFSDKLKEYLIKIWYDPIYWARPLKRAIIKHVLNPLSMKLLAWEIVEGGEINLDFENDKLEVNVIK</sequence>
<dbReference type="InterPro" id="IPR041546">
    <property type="entry name" value="ClpA/ClpB_AAA_lid"/>
</dbReference>
<comment type="caution">
    <text evidence="10">The sequence shown here is derived from an EMBL/GenBank/DDBJ whole genome shotgun (WGS) entry which is preliminary data.</text>
</comment>